<dbReference type="HAMAP" id="MF_01588">
    <property type="entry name" value="DNA_ligase_A"/>
    <property type="match status" value="1"/>
</dbReference>
<dbReference type="EC" id="6.5.1.2" evidence="11"/>
<evidence type="ECO:0000313" key="13">
    <source>
        <dbReference type="EMBL" id="MBC5996988.1"/>
    </source>
</evidence>
<dbReference type="Pfam" id="PF03119">
    <property type="entry name" value="DNA_ligase_ZBD"/>
    <property type="match status" value="1"/>
</dbReference>
<dbReference type="SUPFAM" id="SSF50249">
    <property type="entry name" value="Nucleic acid-binding proteins"/>
    <property type="match status" value="1"/>
</dbReference>
<dbReference type="Pfam" id="PF01653">
    <property type="entry name" value="DNA_ligase_aden"/>
    <property type="match status" value="1"/>
</dbReference>
<comment type="catalytic activity">
    <reaction evidence="10 11">
        <text>NAD(+) + (deoxyribonucleotide)n-3'-hydroxyl + 5'-phospho-(deoxyribonucleotide)m = (deoxyribonucleotide)n+m + AMP + beta-nicotinamide D-nucleotide.</text>
        <dbReference type="EC" id="6.5.1.2"/>
    </reaction>
</comment>
<evidence type="ECO:0000256" key="7">
    <source>
        <dbReference type="ARBA" id="ARBA00023027"/>
    </source>
</evidence>
<dbReference type="EMBL" id="JACRWE010000004">
    <property type="protein sequence ID" value="MBC5996988.1"/>
    <property type="molecule type" value="Genomic_DNA"/>
</dbReference>
<dbReference type="PROSITE" id="PS50172">
    <property type="entry name" value="BRCT"/>
    <property type="match status" value="1"/>
</dbReference>
<keyword evidence="7 11" id="KW-0520">NAD</keyword>
<dbReference type="InterPro" id="IPR033136">
    <property type="entry name" value="DNA_ligase_CS"/>
</dbReference>
<keyword evidence="5 11" id="KW-0862">Zinc</keyword>
<dbReference type="CDD" id="cd00114">
    <property type="entry name" value="LIGANc"/>
    <property type="match status" value="1"/>
</dbReference>
<keyword evidence="4 11" id="KW-0227">DNA damage</keyword>
<comment type="similarity">
    <text evidence="11">Belongs to the NAD-dependent DNA ligase family. LigA subfamily.</text>
</comment>
<dbReference type="Gene3D" id="3.40.50.10190">
    <property type="entry name" value="BRCT domain"/>
    <property type="match status" value="1"/>
</dbReference>
<evidence type="ECO:0000256" key="5">
    <source>
        <dbReference type="ARBA" id="ARBA00022833"/>
    </source>
</evidence>
<evidence type="ECO:0000256" key="3">
    <source>
        <dbReference type="ARBA" id="ARBA00022723"/>
    </source>
</evidence>
<organism evidence="13 14">
    <name type="scientific">Romboutsia faecis</name>
    <dbReference type="NCBI Taxonomy" id="2764597"/>
    <lineage>
        <taxon>Bacteria</taxon>
        <taxon>Bacillati</taxon>
        <taxon>Bacillota</taxon>
        <taxon>Clostridia</taxon>
        <taxon>Peptostreptococcales</taxon>
        <taxon>Peptostreptococcaceae</taxon>
        <taxon>Romboutsia</taxon>
    </lineage>
</organism>
<feature type="binding site" evidence="11">
    <location>
        <position position="307"/>
    </location>
    <ligand>
        <name>NAD(+)</name>
        <dbReference type="ChEBI" id="CHEBI:57540"/>
    </ligand>
</feature>
<dbReference type="Gene3D" id="2.40.50.140">
    <property type="entry name" value="Nucleic acid-binding proteins"/>
    <property type="match status" value="1"/>
</dbReference>
<evidence type="ECO:0000256" key="2">
    <source>
        <dbReference type="ARBA" id="ARBA00022705"/>
    </source>
</evidence>
<name>A0ABR7JPZ4_9FIRM</name>
<evidence type="ECO:0000256" key="11">
    <source>
        <dbReference type="HAMAP-Rule" id="MF_01588"/>
    </source>
</evidence>
<evidence type="ECO:0000313" key="14">
    <source>
        <dbReference type="Proteomes" id="UP000609849"/>
    </source>
</evidence>
<feature type="binding site" evidence="11">
    <location>
        <begin position="80"/>
        <end position="81"/>
    </location>
    <ligand>
        <name>NAD(+)</name>
        <dbReference type="ChEBI" id="CHEBI:57540"/>
    </ligand>
</feature>
<evidence type="ECO:0000256" key="6">
    <source>
        <dbReference type="ARBA" id="ARBA00022842"/>
    </source>
</evidence>
<keyword evidence="2 11" id="KW-0235">DNA replication</keyword>
<feature type="binding site" evidence="11">
    <location>
        <position position="424"/>
    </location>
    <ligand>
        <name>Zn(2+)</name>
        <dbReference type="ChEBI" id="CHEBI:29105"/>
    </ligand>
</feature>
<dbReference type="InterPro" id="IPR001679">
    <property type="entry name" value="DNA_ligase"/>
</dbReference>
<dbReference type="Pfam" id="PF00533">
    <property type="entry name" value="BRCT"/>
    <property type="match status" value="1"/>
</dbReference>
<reference evidence="13 14" key="1">
    <citation type="submission" date="2020-08" db="EMBL/GenBank/DDBJ databases">
        <authorList>
            <person name="Liu C."/>
            <person name="Sun Q."/>
        </authorList>
    </citation>
    <scope>NUCLEOTIDE SEQUENCE [LARGE SCALE GENOMIC DNA]</scope>
    <source>
        <strain evidence="13 14">NSJ-18</strain>
    </source>
</reference>
<dbReference type="PANTHER" id="PTHR23389:SF9">
    <property type="entry name" value="DNA LIGASE"/>
    <property type="match status" value="1"/>
</dbReference>
<evidence type="ECO:0000256" key="1">
    <source>
        <dbReference type="ARBA" id="ARBA00022598"/>
    </source>
</evidence>
<dbReference type="NCBIfam" id="TIGR00575">
    <property type="entry name" value="dnlj"/>
    <property type="match status" value="1"/>
</dbReference>
<feature type="binding site" evidence="11">
    <location>
        <position position="283"/>
    </location>
    <ligand>
        <name>NAD(+)</name>
        <dbReference type="ChEBI" id="CHEBI:57540"/>
    </ligand>
</feature>
<accession>A0ABR7JPZ4</accession>
<dbReference type="PROSITE" id="PS01056">
    <property type="entry name" value="DNA_LIGASE_N2"/>
    <property type="match status" value="1"/>
</dbReference>
<feature type="binding site" evidence="11">
    <location>
        <position position="401"/>
    </location>
    <ligand>
        <name>Zn(2+)</name>
        <dbReference type="ChEBI" id="CHEBI:29105"/>
    </ligand>
</feature>
<keyword evidence="6 11" id="KW-0460">Magnesium</keyword>
<feature type="binding site" evidence="11">
    <location>
        <position position="419"/>
    </location>
    <ligand>
        <name>Zn(2+)</name>
        <dbReference type="ChEBI" id="CHEBI:29105"/>
    </ligand>
</feature>
<proteinExistence type="inferred from homology"/>
<dbReference type="SUPFAM" id="SSF47781">
    <property type="entry name" value="RuvA domain 2-like"/>
    <property type="match status" value="1"/>
</dbReference>
<dbReference type="InterPro" id="IPR010994">
    <property type="entry name" value="RuvA_2-like"/>
</dbReference>
<dbReference type="PIRSF" id="PIRSF001604">
    <property type="entry name" value="LigA"/>
    <property type="match status" value="1"/>
</dbReference>
<feature type="binding site" evidence="11">
    <location>
        <position position="132"/>
    </location>
    <ligand>
        <name>NAD(+)</name>
        <dbReference type="ChEBI" id="CHEBI:57540"/>
    </ligand>
</feature>
<comment type="cofactor">
    <cofactor evidence="11">
        <name>Mg(2+)</name>
        <dbReference type="ChEBI" id="CHEBI:18420"/>
    </cofactor>
    <cofactor evidence="11">
        <name>Mn(2+)</name>
        <dbReference type="ChEBI" id="CHEBI:29035"/>
    </cofactor>
</comment>
<keyword evidence="8 11" id="KW-0234">DNA repair</keyword>
<keyword evidence="3 11" id="KW-0479">Metal-binding</keyword>
<evidence type="ECO:0000256" key="9">
    <source>
        <dbReference type="ARBA" id="ARBA00023211"/>
    </source>
</evidence>
<sequence length="664" mass="74803">MDVKSRIEELRKEIEYHNNKYYNEDSPEISDYEYDKLSVELRKLEAEYPEFSMEDSPTKKVGGTVKRELRKVEHDVPVISLQDVFGKEEVYEYVNKMIVELNKPKFVVEKKIDGLSVVLRYHNGELTEGITRGDGVIGESVYENLLEIKNIPKIIPSKLPYLEVRGEVYISNKAFEKANKKQEEIGGKKYQNPRNLAAGTLRQLDPSIVRDRNLDIFVFNLEISEGKEFTSHSETLEWLKNQGFKVSPDFTVCETADEVWDYISKVGNERWNLQYAIDGAVVKVDNLEDRKKLGMTSKVPRWAVAYKYPPEQKETIVKDIIIQVGRTGRLTPLAILEPVRLAGTTVSKATLHNQDVINEKDVRIGDTVIVQKAGDIIPEVIKSIPEKRPADSKPYVIPNICPICGEATVRDENGADTRCINSECDAQATRSISYFVSKDAMNIVGFGKSKVEALMSEGYIKDIGDIYQLENYKDEILEKNVIGREKSVNNLLNAINESKNNNIDKLITGLGIKNVGKQSAKVLAENFADMDEVANANYDQLINLPDFGDTMVNDIIKYFRSEKYHTIISKLKEYGVNVISKSSETKSDDSRFEGMTFVITGTLPTMKRDEASSLIQSLGGKVSGSVSKKTSYVLAGEEAGSKLTKAETLGITIIDEEEFKNMIK</sequence>
<dbReference type="InterPro" id="IPR012340">
    <property type="entry name" value="NA-bd_OB-fold"/>
</dbReference>
<comment type="caution">
    <text evidence="13">The sequence shown here is derived from an EMBL/GenBank/DDBJ whole genome shotgun (WGS) entry which is preliminary data.</text>
</comment>
<protein>
    <recommendedName>
        <fullName evidence="11">DNA ligase</fullName>
        <ecNumber evidence="11">6.5.1.2</ecNumber>
    </recommendedName>
    <alternativeName>
        <fullName evidence="11">Polydeoxyribonucleotide synthase [NAD(+)]</fullName>
    </alternativeName>
</protein>
<dbReference type="SMART" id="SM00532">
    <property type="entry name" value="LIGANc"/>
    <property type="match status" value="1"/>
</dbReference>
<dbReference type="SMART" id="SM00292">
    <property type="entry name" value="BRCT"/>
    <property type="match status" value="1"/>
</dbReference>
<keyword evidence="9 11" id="KW-0464">Manganese</keyword>
<dbReference type="InterPro" id="IPR013839">
    <property type="entry name" value="DNAligase_adenylation"/>
</dbReference>
<dbReference type="SUPFAM" id="SSF52113">
    <property type="entry name" value="BRCT domain"/>
    <property type="match status" value="1"/>
</dbReference>
<keyword evidence="14" id="KW-1185">Reference proteome</keyword>
<dbReference type="PANTHER" id="PTHR23389">
    <property type="entry name" value="CHROMOSOME TRANSMISSION FIDELITY FACTOR 18"/>
    <property type="match status" value="1"/>
</dbReference>
<feature type="binding site" evidence="11">
    <location>
        <position position="109"/>
    </location>
    <ligand>
        <name>NAD(+)</name>
        <dbReference type="ChEBI" id="CHEBI:57540"/>
    </ligand>
</feature>
<evidence type="ECO:0000256" key="4">
    <source>
        <dbReference type="ARBA" id="ARBA00022763"/>
    </source>
</evidence>
<feature type="binding site" evidence="11">
    <location>
        <begin position="31"/>
        <end position="35"/>
    </location>
    <ligand>
        <name>NAD(+)</name>
        <dbReference type="ChEBI" id="CHEBI:57540"/>
    </ligand>
</feature>
<dbReference type="GO" id="GO:0003911">
    <property type="term" value="F:DNA ligase (NAD+) activity"/>
    <property type="evidence" value="ECO:0007669"/>
    <property type="project" value="UniProtKB-EC"/>
</dbReference>
<dbReference type="CDD" id="cd17748">
    <property type="entry name" value="BRCT_DNA_ligase_like"/>
    <property type="match status" value="1"/>
</dbReference>
<dbReference type="NCBIfam" id="NF005932">
    <property type="entry name" value="PRK07956.1"/>
    <property type="match status" value="1"/>
</dbReference>
<evidence type="ECO:0000256" key="10">
    <source>
        <dbReference type="ARBA" id="ARBA00034005"/>
    </source>
</evidence>
<dbReference type="InterPro" id="IPR041663">
    <property type="entry name" value="DisA/LigA_HHH"/>
</dbReference>
<dbReference type="InterPro" id="IPR036420">
    <property type="entry name" value="BRCT_dom_sf"/>
</dbReference>
<dbReference type="Gene3D" id="6.20.10.30">
    <property type="match status" value="1"/>
</dbReference>
<feature type="active site" description="N6-AMP-lysine intermediate" evidence="11">
    <location>
        <position position="111"/>
    </location>
</feature>
<keyword evidence="1 11" id="KW-0436">Ligase</keyword>
<comment type="function">
    <text evidence="11">DNA ligase that catalyzes the formation of phosphodiester linkages between 5'-phosphoryl and 3'-hydroxyl groups in double-stranded DNA using NAD as a coenzyme and as the energy source for the reaction. It is essential for DNA replication and repair of damaged DNA.</text>
</comment>
<dbReference type="SUPFAM" id="SSF56091">
    <property type="entry name" value="DNA ligase/mRNA capping enzyme, catalytic domain"/>
    <property type="match status" value="1"/>
</dbReference>
<feature type="binding site" evidence="11">
    <location>
        <position position="404"/>
    </location>
    <ligand>
        <name>Zn(2+)</name>
        <dbReference type="ChEBI" id="CHEBI:29105"/>
    </ligand>
</feature>
<dbReference type="Gene3D" id="1.10.150.20">
    <property type="entry name" value="5' to 3' exonuclease, C-terminal subdomain"/>
    <property type="match status" value="2"/>
</dbReference>
<dbReference type="Proteomes" id="UP000609849">
    <property type="component" value="Unassembled WGS sequence"/>
</dbReference>
<dbReference type="InterPro" id="IPR013840">
    <property type="entry name" value="DNAligase_N"/>
</dbReference>
<dbReference type="InterPro" id="IPR004149">
    <property type="entry name" value="Znf_DNAligase_C4"/>
</dbReference>
<dbReference type="RefSeq" id="WP_153972271.1">
    <property type="nucleotide sequence ID" value="NZ_JACRWE010000004.1"/>
</dbReference>
<dbReference type="Pfam" id="PF12826">
    <property type="entry name" value="HHH_2"/>
    <property type="match status" value="1"/>
</dbReference>
<evidence type="ECO:0000256" key="8">
    <source>
        <dbReference type="ARBA" id="ARBA00023204"/>
    </source>
</evidence>
<gene>
    <name evidence="11 13" type="primary">ligA</name>
    <name evidence="13" type="ORF">H8923_09460</name>
</gene>
<dbReference type="Pfam" id="PF03120">
    <property type="entry name" value="OB_DNA_ligase"/>
    <property type="match status" value="1"/>
</dbReference>
<dbReference type="InterPro" id="IPR004150">
    <property type="entry name" value="NAD_DNA_ligase_OB"/>
</dbReference>
<dbReference type="Gene3D" id="1.10.287.610">
    <property type="entry name" value="Helix hairpin bin"/>
    <property type="match status" value="1"/>
</dbReference>
<evidence type="ECO:0000259" key="12">
    <source>
        <dbReference type="PROSITE" id="PS50172"/>
    </source>
</evidence>
<feature type="domain" description="BRCT" evidence="12">
    <location>
        <begin position="587"/>
        <end position="664"/>
    </location>
</feature>
<dbReference type="Gene3D" id="3.30.470.30">
    <property type="entry name" value="DNA ligase/mRNA capping enzyme"/>
    <property type="match status" value="1"/>
</dbReference>
<dbReference type="InterPro" id="IPR001357">
    <property type="entry name" value="BRCT_dom"/>
</dbReference>
<feature type="binding site" evidence="11">
    <location>
        <position position="167"/>
    </location>
    <ligand>
        <name>NAD(+)</name>
        <dbReference type="ChEBI" id="CHEBI:57540"/>
    </ligand>
</feature>